<dbReference type="EMBL" id="JAFFZN010000040">
    <property type="protein sequence ID" value="MBO8189684.1"/>
    <property type="molecule type" value="Genomic_DNA"/>
</dbReference>
<accession>A0ABS3X2Y6</accession>
<protein>
    <submittedName>
        <fullName evidence="1">Transcriptional regulator</fullName>
    </submittedName>
</protein>
<gene>
    <name evidence="1" type="ORF">JW592_30200</name>
</gene>
<sequence>MPDRTLNFGLYGAQGRKSAQLAADVLDRLALEGGIRSPVTTRRGLGARLNYLTNSPAGYQAMKDAGISVTRGTLRRWLQHKQTPSRDNLARIDAAYRAYRRRNVARHLLQRLNARGGTRVEIQPLDQSQVTEPRRRIISTDAAGFRRLRIRNWDRIIDAWAAQDSEALADAWDDQLTDLGSQWGQYEYATSVGFSA</sequence>
<evidence type="ECO:0000313" key="2">
    <source>
        <dbReference type="Proteomes" id="UP001518976"/>
    </source>
</evidence>
<comment type="caution">
    <text evidence="1">The sequence shown here is derived from an EMBL/GenBank/DDBJ whole genome shotgun (WGS) entry which is preliminary data.</text>
</comment>
<keyword evidence="2" id="KW-1185">Reference proteome</keyword>
<reference evidence="1 2" key="1">
    <citation type="submission" date="2021-02" db="EMBL/GenBank/DDBJ databases">
        <title>Streptomyces spirodelae sp. nov., isolated from duckweed.</title>
        <authorList>
            <person name="Saimee Y."/>
            <person name="Duangmal K."/>
        </authorList>
    </citation>
    <scope>NUCLEOTIDE SEQUENCE [LARGE SCALE GENOMIC DNA]</scope>
    <source>
        <strain evidence="1 2">DW4-2</strain>
    </source>
</reference>
<proteinExistence type="predicted"/>
<evidence type="ECO:0000313" key="1">
    <source>
        <dbReference type="EMBL" id="MBO8189684.1"/>
    </source>
</evidence>
<organism evidence="1 2">
    <name type="scientific">Streptomyces spirodelae</name>
    <dbReference type="NCBI Taxonomy" id="2812904"/>
    <lineage>
        <taxon>Bacteria</taxon>
        <taxon>Bacillati</taxon>
        <taxon>Actinomycetota</taxon>
        <taxon>Actinomycetes</taxon>
        <taxon>Kitasatosporales</taxon>
        <taxon>Streptomycetaceae</taxon>
        <taxon>Streptomyces</taxon>
    </lineage>
</organism>
<name>A0ABS3X2Y6_9ACTN</name>
<dbReference type="Proteomes" id="UP001518976">
    <property type="component" value="Unassembled WGS sequence"/>
</dbReference>
<dbReference type="RefSeq" id="WP_209268447.1">
    <property type="nucleotide sequence ID" value="NZ_JAFFZN010000040.1"/>
</dbReference>